<reference evidence="12" key="1">
    <citation type="journal article" date="2023" name="Int. J. Syst. Evol. Microbiol.">
        <title>&lt;i&gt;Holtiella tumoricola&lt;/i&gt; gen. nov. sp. nov., isolated from a human clinical sample.</title>
        <authorList>
            <person name="Allen-Vercoe E."/>
            <person name="Daigneault M.C."/>
            <person name="Vancuren S.J."/>
            <person name="Cochrane K."/>
            <person name="O'Neal L.L."/>
            <person name="Sankaranarayanan K."/>
            <person name="Lawson P.A."/>
        </authorList>
    </citation>
    <scope>NUCLEOTIDE SEQUENCE</scope>
    <source>
        <strain evidence="12">CC70A</strain>
    </source>
</reference>
<feature type="domain" description="4Fe-4S ferredoxin-type" evidence="10">
    <location>
        <begin position="37"/>
        <end position="65"/>
    </location>
</feature>
<sequence>MTEGFINKIIPFSAVDGPGNRMTIFLQGCNFNCIYCHNPETIKKCKHCGECVSLCPEGALKKENGTVQWDKESCVECGVCTGNCGNSSSPKVMQLTAEQIVDGIRPYKHFIDGITVSGGECTLQKGFLGELFELAVQEGLSCMIDSNGSCDFEEQEELLKWCEGVMLDVKVYDEKTHLKYIGTTNKMVLKNLEFLAKSGKLYEVRTVIVPELFDNEQTVREVAKILKQSETIIRYKLIAFRPVGVKHHEALMMTPTQTYMESLRELALEEGAREVILVGH</sequence>
<keyword evidence="8" id="KW-0411">Iron-sulfur</keyword>
<dbReference type="PANTHER" id="PTHR30352">
    <property type="entry name" value="PYRUVATE FORMATE-LYASE-ACTIVATING ENZYME"/>
    <property type="match status" value="1"/>
</dbReference>
<dbReference type="AlphaFoldDB" id="A0AA42DKY8"/>
<gene>
    <name evidence="12" type="ORF">PBV87_04540</name>
</gene>
<dbReference type="InterPro" id="IPR017900">
    <property type="entry name" value="4Fe4S_Fe_S_CS"/>
</dbReference>
<dbReference type="InterPro" id="IPR001989">
    <property type="entry name" value="Radical_activat_CS"/>
</dbReference>
<dbReference type="PIRSF" id="PIRSF000371">
    <property type="entry name" value="PFL_act_enz"/>
    <property type="match status" value="1"/>
</dbReference>
<dbReference type="InterPro" id="IPR012839">
    <property type="entry name" value="Organic_radical_activase"/>
</dbReference>
<evidence type="ECO:0000256" key="2">
    <source>
        <dbReference type="ARBA" id="ARBA00009777"/>
    </source>
</evidence>
<dbReference type="InterPro" id="IPR007197">
    <property type="entry name" value="rSAM"/>
</dbReference>
<dbReference type="InterPro" id="IPR058240">
    <property type="entry name" value="rSAM_sf"/>
</dbReference>
<evidence type="ECO:0000256" key="9">
    <source>
        <dbReference type="ARBA" id="ARBA00047365"/>
    </source>
</evidence>
<dbReference type="InterPro" id="IPR034457">
    <property type="entry name" value="Organic_radical-activating"/>
</dbReference>
<evidence type="ECO:0000259" key="10">
    <source>
        <dbReference type="PROSITE" id="PS51379"/>
    </source>
</evidence>
<evidence type="ECO:0000256" key="4">
    <source>
        <dbReference type="ARBA" id="ARBA00022691"/>
    </source>
</evidence>
<evidence type="ECO:0000313" key="12">
    <source>
        <dbReference type="EMBL" id="MDA3730767.1"/>
    </source>
</evidence>
<dbReference type="NCBIfam" id="TIGR04041">
    <property type="entry name" value="activase_YjjW"/>
    <property type="match status" value="1"/>
</dbReference>
<dbReference type="SUPFAM" id="SSF102114">
    <property type="entry name" value="Radical SAM enzymes"/>
    <property type="match status" value="1"/>
</dbReference>
<accession>A0AA42DKY8</accession>
<dbReference type="SFLD" id="SFLDF00392">
    <property type="entry name" value="YjjI_activase"/>
    <property type="match status" value="1"/>
</dbReference>
<keyword evidence="3" id="KW-0004">4Fe-4S</keyword>
<comment type="caution">
    <text evidence="12">The sequence shown here is derived from an EMBL/GenBank/DDBJ whole genome shotgun (WGS) entry which is preliminary data.</text>
</comment>
<dbReference type="InterPro" id="IPR017896">
    <property type="entry name" value="4Fe4S_Fe-S-bd"/>
</dbReference>
<dbReference type="PROSITE" id="PS00198">
    <property type="entry name" value="4FE4S_FER_1"/>
    <property type="match status" value="1"/>
</dbReference>
<comment type="catalytic activity">
    <reaction evidence="9">
        <text>glycyl-[protein] + reduced [flavodoxin] + S-adenosyl-L-methionine = glycin-2-yl radical-[protein] + semiquinone [flavodoxin] + 5'-deoxyadenosine + L-methionine + H(+)</text>
        <dbReference type="Rhea" id="RHEA:61976"/>
        <dbReference type="Rhea" id="RHEA-COMP:10622"/>
        <dbReference type="Rhea" id="RHEA-COMP:14480"/>
        <dbReference type="Rhea" id="RHEA-COMP:15993"/>
        <dbReference type="Rhea" id="RHEA-COMP:15994"/>
        <dbReference type="ChEBI" id="CHEBI:15378"/>
        <dbReference type="ChEBI" id="CHEBI:17319"/>
        <dbReference type="ChEBI" id="CHEBI:29947"/>
        <dbReference type="ChEBI" id="CHEBI:32722"/>
        <dbReference type="ChEBI" id="CHEBI:57618"/>
        <dbReference type="ChEBI" id="CHEBI:57844"/>
        <dbReference type="ChEBI" id="CHEBI:59789"/>
        <dbReference type="ChEBI" id="CHEBI:140311"/>
    </reaction>
</comment>
<dbReference type="SFLD" id="SFLDS00029">
    <property type="entry name" value="Radical_SAM"/>
    <property type="match status" value="1"/>
</dbReference>
<dbReference type="SFLD" id="SFLDG01066">
    <property type="entry name" value="organic_radical-activating_enz"/>
    <property type="match status" value="1"/>
</dbReference>
<keyword evidence="13" id="KW-1185">Reference proteome</keyword>
<dbReference type="Pfam" id="PF04055">
    <property type="entry name" value="Radical_SAM"/>
    <property type="match status" value="1"/>
</dbReference>
<dbReference type="Gene3D" id="3.30.70.20">
    <property type="match status" value="1"/>
</dbReference>
<dbReference type="InterPro" id="IPR013785">
    <property type="entry name" value="Aldolase_TIM"/>
</dbReference>
<organism evidence="12 13">
    <name type="scientific">Holtiella tumoricola</name>
    <dbReference type="NCBI Taxonomy" id="3018743"/>
    <lineage>
        <taxon>Bacteria</taxon>
        <taxon>Bacillati</taxon>
        <taxon>Bacillota</taxon>
        <taxon>Clostridia</taxon>
        <taxon>Lachnospirales</taxon>
        <taxon>Cellulosilyticaceae</taxon>
        <taxon>Holtiella</taxon>
    </lineage>
</organism>
<keyword evidence="7" id="KW-0408">Iron</keyword>
<keyword evidence="5" id="KW-0479">Metal-binding</keyword>
<dbReference type="Pfam" id="PF00037">
    <property type="entry name" value="Fer4"/>
    <property type="match status" value="1"/>
</dbReference>
<evidence type="ECO:0000256" key="7">
    <source>
        <dbReference type="ARBA" id="ARBA00023004"/>
    </source>
</evidence>
<dbReference type="EMBL" id="JAQIFT010000016">
    <property type="protein sequence ID" value="MDA3730767.1"/>
    <property type="molecule type" value="Genomic_DNA"/>
</dbReference>
<feature type="domain" description="Radical SAM core" evidence="11">
    <location>
        <begin position="15"/>
        <end position="273"/>
    </location>
</feature>
<proteinExistence type="inferred from homology"/>
<protein>
    <submittedName>
        <fullName evidence="12">YjjW family glycine radical enzyme activase</fullName>
    </submittedName>
</protein>
<evidence type="ECO:0000313" key="13">
    <source>
        <dbReference type="Proteomes" id="UP001169242"/>
    </source>
</evidence>
<evidence type="ECO:0000256" key="8">
    <source>
        <dbReference type="ARBA" id="ARBA00023014"/>
    </source>
</evidence>
<dbReference type="Gene3D" id="3.20.20.70">
    <property type="entry name" value="Aldolase class I"/>
    <property type="match status" value="1"/>
</dbReference>
<dbReference type="PROSITE" id="PS51918">
    <property type="entry name" value="RADICAL_SAM"/>
    <property type="match status" value="1"/>
</dbReference>
<dbReference type="GO" id="GO:0016491">
    <property type="term" value="F:oxidoreductase activity"/>
    <property type="evidence" value="ECO:0007669"/>
    <property type="project" value="UniProtKB-KW"/>
</dbReference>
<dbReference type="PROSITE" id="PS51379">
    <property type="entry name" value="4FE4S_FER_2"/>
    <property type="match status" value="1"/>
</dbReference>
<keyword evidence="4" id="KW-0949">S-adenosyl-L-methionine</keyword>
<name>A0AA42DKY8_9FIRM</name>
<dbReference type="InterPro" id="IPR040074">
    <property type="entry name" value="BssD/PflA/YjjW"/>
</dbReference>
<dbReference type="GO" id="GO:0046872">
    <property type="term" value="F:metal ion binding"/>
    <property type="evidence" value="ECO:0007669"/>
    <property type="project" value="UniProtKB-KW"/>
</dbReference>
<evidence type="ECO:0000256" key="3">
    <source>
        <dbReference type="ARBA" id="ARBA00022485"/>
    </source>
</evidence>
<keyword evidence="6" id="KW-0560">Oxidoreductase</keyword>
<evidence type="ECO:0000259" key="11">
    <source>
        <dbReference type="PROSITE" id="PS51918"/>
    </source>
</evidence>
<dbReference type="InterPro" id="IPR023912">
    <property type="entry name" value="YjjW_bact"/>
</dbReference>
<dbReference type="SFLD" id="SFLDG01118">
    <property type="entry name" value="activating_enzymes__group_2"/>
    <property type="match status" value="1"/>
</dbReference>
<dbReference type="SUPFAM" id="SSF54862">
    <property type="entry name" value="4Fe-4S ferredoxins"/>
    <property type="match status" value="1"/>
</dbReference>
<comment type="similarity">
    <text evidence="2">Belongs to the organic radical-activating enzymes family.</text>
</comment>
<dbReference type="PANTHER" id="PTHR30352:SF13">
    <property type="entry name" value="GLYCYL-RADICAL ENZYME ACTIVATING ENZYME YJJW-RELATED"/>
    <property type="match status" value="1"/>
</dbReference>
<dbReference type="RefSeq" id="WP_053984318.1">
    <property type="nucleotide sequence ID" value="NZ_JAQIFT010000016.1"/>
</dbReference>
<evidence type="ECO:0000256" key="5">
    <source>
        <dbReference type="ARBA" id="ARBA00022723"/>
    </source>
</evidence>
<dbReference type="CDD" id="cd01335">
    <property type="entry name" value="Radical_SAM"/>
    <property type="match status" value="1"/>
</dbReference>
<comment type="cofactor">
    <cofactor evidence="1">
        <name>[4Fe-4S] cluster</name>
        <dbReference type="ChEBI" id="CHEBI:49883"/>
    </cofactor>
</comment>
<dbReference type="PROSITE" id="PS01087">
    <property type="entry name" value="RADICAL_ACTIVATING"/>
    <property type="match status" value="1"/>
</dbReference>
<evidence type="ECO:0000256" key="6">
    <source>
        <dbReference type="ARBA" id="ARBA00023002"/>
    </source>
</evidence>
<evidence type="ECO:0000256" key="1">
    <source>
        <dbReference type="ARBA" id="ARBA00001966"/>
    </source>
</evidence>
<dbReference type="Proteomes" id="UP001169242">
    <property type="component" value="Unassembled WGS sequence"/>
</dbReference>
<dbReference type="GO" id="GO:0051539">
    <property type="term" value="F:4 iron, 4 sulfur cluster binding"/>
    <property type="evidence" value="ECO:0007669"/>
    <property type="project" value="UniProtKB-KW"/>
</dbReference>